<sequence>MNVFIISLLLICLMGCSAQNVKDVKKGPVSPSCSLCQHSV</sequence>
<evidence type="ECO:0000313" key="1">
    <source>
        <dbReference type="EMBL" id="HAG1966806.1"/>
    </source>
</evidence>
<reference evidence="1" key="1">
    <citation type="journal article" date="2018" name="Genome Biol.">
        <title>SKESA: strategic k-mer extension for scrupulous assemblies.</title>
        <authorList>
            <person name="Souvorov A."/>
            <person name="Agarwala R."/>
            <person name="Lipman D.J."/>
        </authorList>
    </citation>
    <scope>NUCLEOTIDE SEQUENCE</scope>
    <source>
        <strain evidence="1">MA.CK_97/00003274</strain>
    </source>
</reference>
<comment type="caution">
    <text evidence="1">The sequence shown here is derived from an EMBL/GenBank/DDBJ whole genome shotgun (WGS) entry which is preliminary data.</text>
</comment>
<dbReference type="EMBL" id="DAAXPA010000021">
    <property type="protein sequence ID" value="HAG1966806.1"/>
    <property type="molecule type" value="Genomic_DNA"/>
</dbReference>
<gene>
    <name evidence="1" type="ORF">G8R56_005098</name>
</gene>
<accession>A0A759RPH6</accession>
<reference evidence="1" key="2">
    <citation type="submission" date="2020-02" db="EMBL/GenBank/DDBJ databases">
        <authorList>
            <consortium name="NCBI Pathogen Detection Project"/>
        </authorList>
    </citation>
    <scope>NUCLEOTIDE SEQUENCE</scope>
    <source>
        <strain evidence="1">MA.CK_97/00003274</strain>
    </source>
</reference>
<organism evidence="1">
    <name type="scientific">Salmonella enterica</name>
    <name type="common">Salmonella choleraesuis</name>
    <dbReference type="NCBI Taxonomy" id="28901"/>
    <lineage>
        <taxon>Bacteria</taxon>
        <taxon>Pseudomonadati</taxon>
        <taxon>Pseudomonadota</taxon>
        <taxon>Gammaproteobacteria</taxon>
        <taxon>Enterobacterales</taxon>
        <taxon>Enterobacteriaceae</taxon>
        <taxon>Salmonella</taxon>
    </lineage>
</organism>
<name>A0A759RPH6_SALER</name>
<protein>
    <submittedName>
        <fullName evidence="1">Colicin release lysis protein</fullName>
    </submittedName>
</protein>
<dbReference type="AlphaFoldDB" id="A0A759RPH6"/>
<proteinExistence type="predicted"/>